<dbReference type="InterPro" id="IPR011055">
    <property type="entry name" value="Dup_hybrid_motif"/>
</dbReference>
<dbReference type="Pfam" id="PF01551">
    <property type="entry name" value="Peptidase_M23"/>
    <property type="match status" value="1"/>
</dbReference>
<dbReference type="PANTHER" id="PTHR21666">
    <property type="entry name" value="PEPTIDASE-RELATED"/>
    <property type="match status" value="1"/>
</dbReference>
<gene>
    <name evidence="2" type="ORF">DFW101_3665</name>
</gene>
<sequence>MDRNGRKPGSRLARIVAASLWLVLLGSGNAAAILLEKPIDCQPGRDCFVQNYVDLEPGPGYADEACGPLAYDKHKGTDFRVSFEQMQAGVAVKAAAPGLVRGLRDGMPDISFKAGGKEAIQNRECGNGVVLLHPDGMETQYCHMRNGSIRVKPGEQVTTGQVLGLVGLSGQTEFPHLHFEVRAGGQTLCPFTGRIMESGCGGAPKPLWSINTLDELPYMPSGALDGGFSDALPDIDTIFVGGKKTDPLTPQAPALLFWAGFWGVRAGDTVAMRVTAPSGEVWTTPDQTIDRNKAQLVLSLGKKRTAPWAPGPYKGEAVLTRQGANGQKTVIPVARTFTMP</sequence>
<evidence type="ECO:0000313" key="3">
    <source>
        <dbReference type="Proteomes" id="UP000004662"/>
    </source>
</evidence>
<dbReference type="InterPro" id="IPR016047">
    <property type="entry name" value="M23ase_b-sheet_dom"/>
</dbReference>
<protein>
    <submittedName>
        <fullName evidence="2">Peptidase M23</fullName>
    </submittedName>
</protein>
<dbReference type="GO" id="GO:0004222">
    <property type="term" value="F:metalloendopeptidase activity"/>
    <property type="evidence" value="ECO:0007669"/>
    <property type="project" value="TreeGrafter"/>
</dbReference>
<accession>G7QE55</accession>
<evidence type="ECO:0000259" key="1">
    <source>
        <dbReference type="Pfam" id="PF01551"/>
    </source>
</evidence>
<dbReference type="EMBL" id="CM001369">
    <property type="protein sequence ID" value="EHJ45949.1"/>
    <property type="molecule type" value="Genomic_DNA"/>
</dbReference>
<feature type="domain" description="M23ase beta-sheet core" evidence="1">
    <location>
        <begin position="73"/>
        <end position="188"/>
    </location>
</feature>
<dbReference type="Gene3D" id="2.70.70.10">
    <property type="entry name" value="Glucose Permease (Domain IIA)"/>
    <property type="match status" value="1"/>
</dbReference>
<name>G7QE55_9BACT</name>
<organism evidence="2 3">
    <name type="scientific">Solidesulfovibrio carbinoliphilus subsp. oakridgensis</name>
    <dbReference type="NCBI Taxonomy" id="694327"/>
    <lineage>
        <taxon>Bacteria</taxon>
        <taxon>Pseudomonadati</taxon>
        <taxon>Thermodesulfobacteriota</taxon>
        <taxon>Desulfovibrionia</taxon>
        <taxon>Desulfovibrionales</taxon>
        <taxon>Desulfovibrionaceae</taxon>
        <taxon>Solidesulfovibrio</taxon>
    </lineage>
</organism>
<dbReference type="eggNOG" id="COG0739">
    <property type="taxonomic scope" value="Bacteria"/>
</dbReference>
<dbReference type="SUPFAM" id="SSF51261">
    <property type="entry name" value="Duplicated hybrid motif"/>
    <property type="match status" value="1"/>
</dbReference>
<dbReference type="Proteomes" id="UP000004662">
    <property type="component" value="Plasmid pFW10101"/>
</dbReference>
<keyword evidence="3" id="KW-1185">Reference proteome</keyword>
<dbReference type="InterPro" id="IPR050570">
    <property type="entry name" value="Cell_wall_metabolism_enzyme"/>
</dbReference>
<dbReference type="CDD" id="cd12797">
    <property type="entry name" value="M23_peptidase"/>
    <property type="match status" value="1"/>
</dbReference>
<reference evidence="3" key="1">
    <citation type="journal article" date="2015" name="Genome Announc.">
        <title>High-Quality Draft Genome Sequence of Desulfovibrio carbinoliphilus FW-101-2B, an Organic Acid-Oxidizing Sulfate-Reducing Bacterium Isolated from Uranium(VI)-Contaminated Groundwater.</title>
        <authorList>
            <person name="Ramsay B.D."/>
            <person name="Hwang C."/>
            <person name="Woo H.L."/>
            <person name="Carroll S.L."/>
            <person name="Lucas S."/>
            <person name="Han J."/>
            <person name="Lapidus A.L."/>
            <person name="Cheng J.F."/>
            <person name="Goodwin L.A."/>
            <person name="Pitluck S."/>
            <person name="Peters L."/>
            <person name="Chertkov O."/>
            <person name="Held B."/>
            <person name="Detter J.C."/>
            <person name="Han C.S."/>
            <person name="Tapia R."/>
            <person name="Land M.L."/>
            <person name="Hauser L.J."/>
            <person name="Kyrpides N.C."/>
            <person name="Ivanova N.N."/>
            <person name="Mikhailova N."/>
            <person name="Pagani I."/>
            <person name="Woyke T."/>
            <person name="Arkin A.P."/>
            <person name="Dehal P."/>
            <person name="Chivian D."/>
            <person name="Criddle C.S."/>
            <person name="Wu W."/>
            <person name="Chakraborty R."/>
            <person name="Hazen T.C."/>
            <person name="Fields M.W."/>
        </authorList>
    </citation>
    <scope>NUCLEOTIDE SEQUENCE [LARGE SCALE GENOMIC DNA]</scope>
    <source>
        <strain evidence="3">FW-101-2B</strain>
    </source>
</reference>
<dbReference type="PANTHER" id="PTHR21666:SF270">
    <property type="entry name" value="MUREIN HYDROLASE ACTIVATOR ENVC"/>
    <property type="match status" value="1"/>
</dbReference>
<geneLocation type="plasmid" evidence="2 3">
    <name>pFW10101</name>
</geneLocation>
<keyword evidence="2" id="KW-0614">Plasmid</keyword>
<proteinExistence type="predicted"/>
<dbReference type="OrthoDB" id="5489603at2"/>
<dbReference type="AlphaFoldDB" id="G7QE55"/>
<evidence type="ECO:0000313" key="2">
    <source>
        <dbReference type="EMBL" id="EHJ45949.1"/>
    </source>
</evidence>
<dbReference type="HOGENOM" id="CLU_073817_0_0_7"/>
<dbReference type="RefSeq" id="WP_009182981.1">
    <property type="nucleotide sequence ID" value="NZ_CM001369.1"/>
</dbReference>